<dbReference type="EMBL" id="JACXVP010000001">
    <property type="protein sequence ID" value="KAG5632289.1"/>
    <property type="molecule type" value="Genomic_DNA"/>
</dbReference>
<evidence type="ECO:0000256" key="1">
    <source>
        <dbReference type="SAM" id="MobiDB-lite"/>
    </source>
</evidence>
<evidence type="ECO:0000313" key="3">
    <source>
        <dbReference type="Proteomes" id="UP000824120"/>
    </source>
</evidence>
<feature type="region of interest" description="Disordered" evidence="1">
    <location>
        <begin position="61"/>
        <end position="80"/>
    </location>
</feature>
<evidence type="ECO:0000313" key="2">
    <source>
        <dbReference type="EMBL" id="KAG5632289.1"/>
    </source>
</evidence>
<comment type="caution">
    <text evidence="2">The sequence shown here is derived from an EMBL/GenBank/DDBJ whole genome shotgun (WGS) entry which is preliminary data.</text>
</comment>
<name>A0A9J6B6J0_SOLCO</name>
<feature type="region of interest" description="Disordered" evidence="1">
    <location>
        <begin position="1"/>
        <end position="24"/>
    </location>
</feature>
<organism evidence="2 3">
    <name type="scientific">Solanum commersonii</name>
    <name type="common">Commerson's wild potato</name>
    <name type="synonym">Commerson's nightshade</name>
    <dbReference type="NCBI Taxonomy" id="4109"/>
    <lineage>
        <taxon>Eukaryota</taxon>
        <taxon>Viridiplantae</taxon>
        <taxon>Streptophyta</taxon>
        <taxon>Embryophyta</taxon>
        <taxon>Tracheophyta</taxon>
        <taxon>Spermatophyta</taxon>
        <taxon>Magnoliopsida</taxon>
        <taxon>eudicotyledons</taxon>
        <taxon>Gunneridae</taxon>
        <taxon>Pentapetalae</taxon>
        <taxon>asterids</taxon>
        <taxon>lamiids</taxon>
        <taxon>Solanales</taxon>
        <taxon>Solanaceae</taxon>
        <taxon>Solanoideae</taxon>
        <taxon>Solaneae</taxon>
        <taxon>Solanum</taxon>
    </lineage>
</organism>
<keyword evidence="3" id="KW-1185">Reference proteome</keyword>
<accession>A0A9J6B6J0</accession>
<gene>
    <name evidence="2" type="ORF">H5410_004006</name>
</gene>
<sequence length="80" mass="8869">MRPSWPPPSRRGRGRTGAGRGNILTQTENQKLVAAYIASASGLNTYYPIYKEFLDFMQSKQGKDNVPPSYSTVLADEEST</sequence>
<proteinExistence type="predicted"/>
<reference evidence="2 3" key="1">
    <citation type="submission" date="2020-09" db="EMBL/GenBank/DDBJ databases">
        <title>De no assembly of potato wild relative species, Solanum commersonii.</title>
        <authorList>
            <person name="Cho K."/>
        </authorList>
    </citation>
    <scope>NUCLEOTIDE SEQUENCE [LARGE SCALE GENOMIC DNA]</scope>
    <source>
        <strain evidence="2">LZ3.2</strain>
        <tissue evidence="2">Leaf</tissue>
    </source>
</reference>
<dbReference type="Proteomes" id="UP000824120">
    <property type="component" value="Chromosome 1"/>
</dbReference>
<dbReference type="AlphaFoldDB" id="A0A9J6B6J0"/>
<protein>
    <submittedName>
        <fullName evidence="2">Uncharacterized protein</fullName>
    </submittedName>
</protein>